<keyword evidence="5" id="KW-1185">Reference proteome</keyword>
<proteinExistence type="predicted"/>
<organism evidence="4 5">
    <name type="scientific">Cupriavidus basilensis</name>
    <dbReference type="NCBI Taxonomy" id="68895"/>
    <lineage>
        <taxon>Bacteria</taxon>
        <taxon>Pseudomonadati</taxon>
        <taxon>Pseudomonadota</taxon>
        <taxon>Betaproteobacteria</taxon>
        <taxon>Burkholderiales</taxon>
        <taxon>Burkholderiaceae</taxon>
        <taxon>Cupriavidus</taxon>
    </lineage>
</organism>
<evidence type="ECO:0000313" key="4">
    <source>
        <dbReference type="EMBL" id="MDF3834047.1"/>
    </source>
</evidence>
<evidence type="ECO:0000256" key="1">
    <source>
        <dbReference type="ARBA" id="ARBA00023002"/>
    </source>
</evidence>
<dbReference type="PANTHER" id="PTHR43401:SF2">
    <property type="entry name" value="L-THREONINE 3-DEHYDROGENASE"/>
    <property type="match status" value="1"/>
</dbReference>
<dbReference type="InterPro" id="IPR013154">
    <property type="entry name" value="ADH-like_N"/>
</dbReference>
<dbReference type="PANTHER" id="PTHR43401">
    <property type="entry name" value="L-THREONINE 3-DEHYDROGENASE"/>
    <property type="match status" value="1"/>
</dbReference>
<evidence type="ECO:0000259" key="3">
    <source>
        <dbReference type="Pfam" id="PF08240"/>
    </source>
</evidence>
<evidence type="ECO:0000259" key="2">
    <source>
        <dbReference type="Pfam" id="PF00107"/>
    </source>
</evidence>
<dbReference type="Gene3D" id="3.90.180.10">
    <property type="entry name" value="Medium-chain alcohol dehydrogenases, catalytic domain"/>
    <property type="match status" value="1"/>
</dbReference>
<dbReference type="RefSeq" id="WP_276265212.1">
    <property type="nucleotide sequence ID" value="NZ_JARJLM010000240.1"/>
</dbReference>
<protein>
    <submittedName>
        <fullName evidence="4">Galactitol-1-phosphate 5-dehydrogenase</fullName>
    </submittedName>
</protein>
<keyword evidence="1" id="KW-0560">Oxidoreductase</keyword>
<dbReference type="SUPFAM" id="SSF51735">
    <property type="entry name" value="NAD(P)-binding Rossmann-fold domains"/>
    <property type="match status" value="1"/>
</dbReference>
<dbReference type="CDD" id="cd08236">
    <property type="entry name" value="sugar_DH"/>
    <property type="match status" value="1"/>
</dbReference>
<feature type="domain" description="Alcohol dehydrogenase-like N-terminal" evidence="3">
    <location>
        <begin position="24"/>
        <end position="131"/>
    </location>
</feature>
<sequence length="339" mass="35690">MKALVYTEPNRVELQEREMPTLVAGEAVLRIDATGICGSDMHAYHGHDPRRQPGLVLGHEFAGTVVSSADERALPIGTRVTANPLITCGHCDYCLQGRDNLCSNRTMVGMTRPGSFSEFLSIPLACAIPLPGSLSSIHAALTEPAATALHAVNLSMRAMVRPVPEVRTLILGGGAIGMLAAALLRSYGCREVTVAETNPLRRASIADNLGCATLDPRTQAPAEAAWDLVIDAVGAKATRNTALAAARPGGVIMHIGLQDWASEIDMRKLTLAELTLLGTYTYTMADLRATVAALDGGAFGDLGWVETRALEDGAQAFRDLDGGKVAGAKVVLLPEAAMV</sequence>
<feature type="domain" description="Alcohol dehydrogenase-like C-terminal" evidence="2">
    <location>
        <begin position="175"/>
        <end position="292"/>
    </location>
</feature>
<dbReference type="InterPro" id="IPR013149">
    <property type="entry name" value="ADH-like_C"/>
</dbReference>
<accession>A0ABT6AN97</accession>
<dbReference type="InterPro" id="IPR011032">
    <property type="entry name" value="GroES-like_sf"/>
</dbReference>
<reference evidence="4 5" key="1">
    <citation type="submission" date="2023-03" db="EMBL/GenBank/DDBJ databases">
        <title>Draft assemblies of triclosan tolerant bacteria isolated from returned activated sludge.</title>
        <authorList>
            <person name="Van Hamelsveld S."/>
        </authorList>
    </citation>
    <scope>NUCLEOTIDE SEQUENCE [LARGE SCALE GENOMIC DNA]</scope>
    <source>
        <strain evidence="4 5">GW210010_S58</strain>
    </source>
</reference>
<gene>
    <name evidence="4" type="ORF">P3W85_13940</name>
</gene>
<dbReference type="Proteomes" id="UP001216674">
    <property type="component" value="Unassembled WGS sequence"/>
</dbReference>
<dbReference type="EMBL" id="JARJLM010000240">
    <property type="protein sequence ID" value="MDF3834047.1"/>
    <property type="molecule type" value="Genomic_DNA"/>
</dbReference>
<dbReference type="Pfam" id="PF08240">
    <property type="entry name" value="ADH_N"/>
    <property type="match status" value="1"/>
</dbReference>
<comment type="caution">
    <text evidence="4">The sequence shown here is derived from an EMBL/GenBank/DDBJ whole genome shotgun (WGS) entry which is preliminary data.</text>
</comment>
<dbReference type="Pfam" id="PF00107">
    <property type="entry name" value="ADH_zinc_N"/>
    <property type="match status" value="1"/>
</dbReference>
<dbReference type="Gene3D" id="3.40.50.720">
    <property type="entry name" value="NAD(P)-binding Rossmann-like Domain"/>
    <property type="match status" value="1"/>
</dbReference>
<dbReference type="SUPFAM" id="SSF50129">
    <property type="entry name" value="GroES-like"/>
    <property type="match status" value="1"/>
</dbReference>
<dbReference type="InterPro" id="IPR050129">
    <property type="entry name" value="Zn_alcohol_dh"/>
</dbReference>
<dbReference type="InterPro" id="IPR036291">
    <property type="entry name" value="NAD(P)-bd_dom_sf"/>
</dbReference>
<name>A0ABT6AN97_9BURK</name>
<evidence type="ECO:0000313" key="5">
    <source>
        <dbReference type="Proteomes" id="UP001216674"/>
    </source>
</evidence>